<feature type="domain" description="PAS" evidence="1">
    <location>
        <begin position="128"/>
        <end position="190"/>
    </location>
</feature>
<dbReference type="Gene3D" id="3.30.450.40">
    <property type="match status" value="2"/>
</dbReference>
<dbReference type="InterPro" id="IPR003018">
    <property type="entry name" value="GAF"/>
</dbReference>
<organism evidence="2 3">
    <name type="scientific">Paraburkholderia humisilvae</name>
    <dbReference type="NCBI Taxonomy" id="627669"/>
    <lineage>
        <taxon>Bacteria</taxon>
        <taxon>Pseudomonadati</taxon>
        <taxon>Pseudomonadota</taxon>
        <taxon>Betaproteobacteria</taxon>
        <taxon>Burkholderiales</taxon>
        <taxon>Burkholderiaceae</taxon>
        <taxon>Paraburkholderia</taxon>
    </lineage>
</organism>
<sequence>MSITQHETLAIADDAKRYDANPEHELINSPLPCALVDAHDIVTDASASLKTLLPDVVGRALPEVLELDASMLVTLRTSCGPVDSSYRTLAGELMPAIVQSLAAGYPAPGMLLVVTDCARFRLMESRRFESTPYTVMRVSEDGAVRFANAETMKVLAVTQEALLGRPLTSLFSSSDALNITECLEQCMDTLESKSLFVTIPKLGGCPDEPSKLIFTPDMAPQGRPYGVLVVIESTANERVRDEIAKIALNPENSNWRERLRLVVAKIRQIIEFDHAIFGIYAEDMTLFRAAAIYEEDSIKWPERWMKLPDGLVQAFIDSGNFCIDNLEEYVEKHKALRESEVVAAYLAAEIKSSVTLIVRGPEGPTSAFTLCSKAPRKFHDADHETLRDLGVEAVLLRCEEQMKQEQRAFAEEVKQQVATTECLTEAALQIVDKIREKLKWDFAALFRVDRHLNQFQLVHQSVSDPRFREDADTHFVQNIDIGMLGDTLRHGVVRVIDNVDAKNTEHYGYLRPNRGTKSVMTIPVRLNNRVRWIFHVESRDANGFRGPDKDTLTDLIRLIEEGLEQRMLVEIKECLMVESERGVLLAGMDGDVLEMNKVAARMLGRENEQIDEPFRLSRYAFNEHARSVLDREVKTSNRRIELKGDHDERCIVLATCQELDESFDAVLWFFTDVRSIAWVRDLRFLRETVSEVARQTRTPLSLASSIAYQLQKRLSAEVGSVDEVSSNRAVEAFQRIALEIGKADITFERLADALSIRQAPMRKRVPVDLRACVEHVIDSLPERDRGHVEKDLGERPAIVMGDDGRLAFVVRSIVGYLIRTRPDEDARVRIALSAVAAGRYTGPRVRLDLMFAHTEPHASIESTQPGRPDPLQAAYDEARKDASLSLAAIRRVIQAHAGRLETASPHRDPSGNVTAFKMWFPEPLTGAGDDSN</sequence>
<dbReference type="RefSeq" id="WP_175231427.1">
    <property type="nucleotide sequence ID" value="NZ_CADIKH010000044.1"/>
</dbReference>
<dbReference type="Pfam" id="PF08448">
    <property type="entry name" value="PAS_4"/>
    <property type="match status" value="1"/>
</dbReference>
<reference evidence="2 3" key="1">
    <citation type="submission" date="2020-04" db="EMBL/GenBank/DDBJ databases">
        <authorList>
            <person name="De Canck E."/>
        </authorList>
    </citation>
    <scope>NUCLEOTIDE SEQUENCE [LARGE SCALE GENOMIC DNA]</scope>
    <source>
        <strain evidence="2 3">LMG 29542</strain>
    </source>
</reference>
<protein>
    <recommendedName>
        <fullName evidence="1">PAS domain-containing protein</fullName>
    </recommendedName>
</protein>
<dbReference type="Proteomes" id="UP000494363">
    <property type="component" value="Unassembled WGS sequence"/>
</dbReference>
<evidence type="ECO:0000259" key="1">
    <source>
        <dbReference type="PROSITE" id="PS50112"/>
    </source>
</evidence>
<dbReference type="AlphaFoldDB" id="A0A6J5EXX4"/>
<gene>
    <name evidence="2" type="ORF">LMG29542_06262</name>
</gene>
<dbReference type="InterPro" id="IPR013656">
    <property type="entry name" value="PAS_4"/>
</dbReference>
<dbReference type="InterPro" id="IPR000014">
    <property type="entry name" value="PAS"/>
</dbReference>
<proteinExistence type="predicted"/>
<dbReference type="Gene3D" id="3.30.450.20">
    <property type="entry name" value="PAS domain"/>
    <property type="match status" value="1"/>
</dbReference>
<accession>A0A6J5EXX4</accession>
<dbReference type="Pfam" id="PF13185">
    <property type="entry name" value="GAF_2"/>
    <property type="match status" value="1"/>
</dbReference>
<dbReference type="CDD" id="cd00130">
    <property type="entry name" value="PAS"/>
    <property type="match status" value="1"/>
</dbReference>
<dbReference type="EMBL" id="CADIKH010000044">
    <property type="protein sequence ID" value="CAB3770092.1"/>
    <property type="molecule type" value="Genomic_DNA"/>
</dbReference>
<evidence type="ECO:0000313" key="2">
    <source>
        <dbReference type="EMBL" id="CAB3770092.1"/>
    </source>
</evidence>
<name>A0A6J5EXX4_9BURK</name>
<evidence type="ECO:0000313" key="3">
    <source>
        <dbReference type="Proteomes" id="UP000494363"/>
    </source>
</evidence>
<dbReference type="SUPFAM" id="SSF55781">
    <property type="entry name" value="GAF domain-like"/>
    <property type="match status" value="1"/>
</dbReference>
<dbReference type="InterPro" id="IPR029016">
    <property type="entry name" value="GAF-like_dom_sf"/>
</dbReference>
<dbReference type="SMART" id="SM00091">
    <property type="entry name" value="PAS"/>
    <property type="match status" value="2"/>
</dbReference>
<dbReference type="PROSITE" id="PS50112">
    <property type="entry name" value="PAS"/>
    <property type="match status" value="1"/>
</dbReference>
<dbReference type="SUPFAM" id="SSF55785">
    <property type="entry name" value="PYP-like sensor domain (PAS domain)"/>
    <property type="match status" value="1"/>
</dbReference>
<dbReference type="InterPro" id="IPR035965">
    <property type="entry name" value="PAS-like_dom_sf"/>
</dbReference>
<keyword evidence="3" id="KW-1185">Reference proteome</keyword>